<name>I0WM13_RHOOP</name>
<accession>I0WM13</accession>
<dbReference type="Proteomes" id="UP000006447">
    <property type="component" value="Unassembled WGS sequence"/>
</dbReference>
<feature type="domain" description="Luciferase-like" evidence="5">
    <location>
        <begin position="20"/>
        <end position="318"/>
    </location>
</feature>
<evidence type="ECO:0000313" key="6">
    <source>
        <dbReference type="EMBL" id="EID77429.1"/>
    </source>
</evidence>
<gene>
    <name evidence="6" type="ORF">W59_23805</name>
</gene>
<dbReference type="InterPro" id="IPR011251">
    <property type="entry name" value="Luciferase-like_dom"/>
</dbReference>
<evidence type="ECO:0000313" key="7">
    <source>
        <dbReference type="Proteomes" id="UP000006447"/>
    </source>
</evidence>
<dbReference type="Gene3D" id="3.20.20.30">
    <property type="entry name" value="Luciferase-like domain"/>
    <property type="match status" value="1"/>
</dbReference>
<dbReference type="EMBL" id="AJJH01000135">
    <property type="protein sequence ID" value="EID77429.1"/>
    <property type="molecule type" value="Genomic_DNA"/>
</dbReference>
<reference evidence="6 7" key="1">
    <citation type="journal article" date="2012" name="J. Bacteriol.">
        <title>Draft genome sequence of the nitrophenol-degrading actinomycete Rhodococcus imtechensis RKJ300.</title>
        <authorList>
            <person name="Vikram S."/>
            <person name="Kumar S."/>
            <person name="Subramanian S."/>
            <person name="Raghava G.P."/>
        </authorList>
    </citation>
    <scope>NUCLEOTIDE SEQUENCE [LARGE SCALE GENOMIC DNA]</scope>
    <source>
        <strain evidence="6 7">RKJ300</strain>
    </source>
</reference>
<dbReference type="SUPFAM" id="SSF51679">
    <property type="entry name" value="Bacterial luciferase-like"/>
    <property type="match status" value="1"/>
</dbReference>
<dbReference type="AlphaFoldDB" id="I0WM13"/>
<dbReference type="GO" id="GO:0016705">
    <property type="term" value="F:oxidoreductase activity, acting on paired donors, with incorporation or reduction of molecular oxygen"/>
    <property type="evidence" value="ECO:0007669"/>
    <property type="project" value="InterPro"/>
</dbReference>
<keyword evidence="4 6" id="KW-0503">Monooxygenase</keyword>
<dbReference type="Pfam" id="PF00296">
    <property type="entry name" value="Bac_luciferase"/>
    <property type="match status" value="1"/>
</dbReference>
<evidence type="ECO:0000256" key="3">
    <source>
        <dbReference type="ARBA" id="ARBA00023002"/>
    </source>
</evidence>
<dbReference type="GO" id="GO:0004497">
    <property type="term" value="F:monooxygenase activity"/>
    <property type="evidence" value="ECO:0007669"/>
    <property type="project" value="UniProtKB-KW"/>
</dbReference>
<protein>
    <submittedName>
        <fullName evidence="6">Monooxygenase, mmyo</fullName>
    </submittedName>
</protein>
<dbReference type="PANTHER" id="PTHR30137">
    <property type="entry name" value="LUCIFERASE-LIKE MONOOXYGENASE"/>
    <property type="match status" value="1"/>
</dbReference>
<keyword evidence="3" id="KW-0560">Oxidoreductase</keyword>
<proteinExistence type="inferred from homology"/>
<dbReference type="PATRIC" id="fig|1165867.3.peg.4855"/>
<keyword evidence="2" id="KW-0285">Flavoprotein</keyword>
<evidence type="ECO:0000256" key="2">
    <source>
        <dbReference type="ARBA" id="ARBA00022630"/>
    </source>
</evidence>
<evidence type="ECO:0000259" key="5">
    <source>
        <dbReference type="Pfam" id="PF00296"/>
    </source>
</evidence>
<dbReference type="InterPro" id="IPR050766">
    <property type="entry name" value="Bact_Lucif_Oxidored"/>
</dbReference>
<sequence>MIADKARDNSKTEDQSMVTKFGGFLPPFHRPGQDPADTFRRDLELISLLDDIGFDEAWVGEHHSAGWANISSPELLIAAAAERTKRIALGTGVVSLPYHNPLMVANRIVQLDHQSRGRVLFGVGAGVLASDAHMLGIETTDRHRMMSESLDAVLHLLRTEEPLTRSTDWFTLREAQLHLRPRNPAGLPMAMAGSGSERSMTLAGRHGIAPLTFATNGPDSPPLATLWTLAENEAHQHGHRLDRRDWRLVISAHVAETRKAAIAQAREGVIRWQHEYFRDTIGVPVTLPEGREVEALVERGSIIVGSVDDAIESIEKLQASTGGFGTLLLTSQEWASWEQAKHSYELMARYVAPYFTGAARGSVTSQRWVAENRHNFAIAQKAKL</sequence>
<dbReference type="InterPro" id="IPR036661">
    <property type="entry name" value="Luciferase-like_sf"/>
</dbReference>
<dbReference type="PANTHER" id="PTHR30137:SF16">
    <property type="entry name" value="BLL0895 PROTEIN"/>
    <property type="match status" value="1"/>
</dbReference>
<organism evidence="6 7">
    <name type="scientific">Rhodococcus opacus RKJ300 = JCM 13270</name>
    <dbReference type="NCBI Taxonomy" id="1165867"/>
    <lineage>
        <taxon>Bacteria</taxon>
        <taxon>Bacillati</taxon>
        <taxon>Actinomycetota</taxon>
        <taxon>Actinomycetes</taxon>
        <taxon>Mycobacteriales</taxon>
        <taxon>Nocardiaceae</taxon>
        <taxon>Rhodococcus</taxon>
    </lineage>
</organism>
<evidence type="ECO:0000256" key="4">
    <source>
        <dbReference type="ARBA" id="ARBA00023033"/>
    </source>
</evidence>
<comment type="caution">
    <text evidence="6">The sequence shown here is derived from an EMBL/GenBank/DDBJ whole genome shotgun (WGS) entry which is preliminary data.</text>
</comment>
<dbReference type="GO" id="GO:0005829">
    <property type="term" value="C:cytosol"/>
    <property type="evidence" value="ECO:0007669"/>
    <property type="project" value="TreeGrafter"/>
</dbReference>
<evidence type="ECO:0000256" key="1">
    <source>
        <dbReference type="ARBA" id="ARBA00010426"/>
    </source>
</evidence>
<comment type="similarity">
    <text evidence="1">Belongs to the bacterial luciferase oxidoreductase family.</text>
</comment>